<name>A0ABD2Z1S9_9GENT</name>
<organism evidence="2 3">
    <name type="scientific">Cinchona calisaya</name>
    <dbReference type="NCBI Taxonomy" id="153742"/>
    <lineage>
        <taxon>Eukaryota</taxon>
        <taxon>Viridiplantae</taxon>
        <taxon>Streptophyta</taxon>
        <taxon>Embryophyta</taxon>
        <taxon>Tracheophyta</taxon>
        <taxon>Spermatophyta</taxon>
        <taxon>Magnoliopsida</taxon>
        <taxon>eudicotyledons</taxon>
        <taxon>Gunneridae</taxon>
        <taxon>Pentapetalae</taxon>
        <taxon>asterids</taxon>
        <taxon>lamiids</taxon>
        <taxon>Gentianales</taxon>
        <taxon>Rubiaceae</taxon>
        <taxon>Cinchonoideae</taxon>
        <taxon>Cinchoneae</taxon>
        <taxon>Cinchona</taxon>
    </lineage>
</organism>
<proteinExistence type="predicted"/>
<dbReference type="Proteomes" id="UP001630127">
    <property type="component" value="Unassembled WGS sequence"/>
</dbReference>
<keyword evidence="1" id="KW-0812">Transmembrane</keyword>
<sequence length="154" mass="16202">MSYSVAGGRGGSSRPLNINIGISVSKLILEIPNLQYHLPASQSPYVALTTQQHHTCTSHFLGTRKHPSPKKKKKMAIEDVGVAGDASMTAPSGTAAPSPAPAPASVVLDCRSHYNGLKKDKKDLCGKLLMPLGFYITCLAIAFVGSIGEKPDAC</sequence>
<protein>
    <submittedName>
        <fullName evidence="2">Uncharacterized protein</fullName>
    </submittedName>
</protein>
<evidence type="ECO:0000313" key="2">
    <source>
        <dbReference type="EMBL" id="KAL3512295.1"/>
    </source>
</evidence>
<reference evidence="2 3" key="1">
    <citation type="submission" date="2024-11" db="EMBL/GenBank/DDBJ databases">
        <title>A near-complete genome assembly of Cinchona calisaya.</title>
        <authorList>
            <person name="Lian D.C."/>
            <person name="Zhao X.W."/>
            <person name="Wei L."/>
        </authorList>
    </citation>
    <scope>NUCLEOTIDE SEQUENCE [LARGE SCALE GENOMIC DNA]</scope>
    <source>
        <tissue evidence="2">Nenye</tissue>
    </source>
</reference>
<comment type="caution">
    <text evidence="2">The sequence shown here is derived from an EMBL/GenBank/DDBJ whole genome shotgun (WGS) entry which is preliminary data.</text>
</comment>
<keyword evidence="1" id="KW-1133">Transmembrane helix</keyword>
<dbReference type="EMBL" id="JBJUIK010000011">
    <property type="protein sequence ID" value="KAL3512295.1"/>
    <property type="molecule type" value="Genomic_DNA"/>
</dbReference>
<evidence type="ECO:0000313" key="3">
    <source>
        <dbReference type="Proteomes" id="UP001630127"/>
    </source>
</evidence>
<evidence type="ECO:0000256" key="1">
    <source>
        <dbReference type="SAM" id="Phobius"/>
    </source>
</evidence>
<keyword evidence="1" id="KW-0472">Membrane</keyword>
<accession>A0ABD2Z1S9</accession>
<feature type="transmembrane region" description="Helical" evidence="1">
    <location>
        <begin position="128"/>
        <end position="148"/>
    </location>
</feature>
<dbReference type="AlphaFoldDB" id="A0ABD2Z1S9"/>
<keyword evidence="3" id="KW-1185">Reference proteome</keyword>
<gene>
    <name evidence="2" type="ORF">ACH5RR_025012</name>
</gene>